<organism evidence="2 3">
    <name type="scientific">Hymenobacter koreensis</name>
    <dbReference type="NCBI Taxonomy" id="1084523"/>
    <lineage>
        <taxon>Bacteria</taxon>
        <taxon>Pseudomonadati</taxon>
        <taxon>Bacteroidota</taxon>
        <taxon>Cytophagia</taxon>
        <taxon>Cytophagales</taxon>
        <taxon>Hymenobacteraceae</taxon>
        <taxon>Hymenobacter</taxon>
    </lineage>
</organism>
<keyword evidence="3" id="KW-1185">Reference proteome</keyword>
<keyword evidence="1" id="KW-1133">Transmembrane helix</keyword>
<evidence type="ECO:0000313" key="2">
    <source>
        <dbReference type="EMBL" id="GAA4392621.1"/>
    </source>
</evidence>
<keyword evidence="1" id="KW-0812">Transmembrane</keyword>
<protein>
    <submittedName>
        <fullName evidence="2">Glycine zipper 2TM domain-containing protein</fullName>
    </submittedName>
</protein>
<reference evidence="3" key="1">
    <citation type="journal article" date="2019" name="Int. J. Syst. Evol. Microbiol.">
        <title>The Global Catalogue of Microorganisms (GCM) 10K type strain sequencing project: providing services to taxonomists for standard genome sequencing and annotation.</title>
        <authorList>
            <consortium name="The Broad Institute Genomics Platform"/>
            <consortium name="The Broad Institute Genome Sequencing Center for Infectious Disease"/>
            <person name="Wu L."/>
            <person name="Ma J."/>
        </authorList>
    </citation>
    <scope>NUCLEOTIDE SEQUENCE [LARGE SCALE GENOMIC DNA]</scope>
    <source>
        <strain evidence="3">JCM 17924</strain>
    </source>
</reference>
<evidence type="ECO:0000256" key="1">
    <source>
        <dbReference type="SAM" id="Phobius"/>
    </source>
</evidence>
<gene>
    <name evidence="2" type="ORF">GCM10023186_43350</name>
</gene>
<dbReference type="EMBL" id="BAABHA010000015">
    <property type="protein sequence ID" value="GAA4392621.1"/>
    <property type="molecule type" value="Genomic_DNA"/>
</dbReference>
<sequence>MRSMTAPALLSSALRAKPSGRLAQSALSWMQSKTASRGLKLMAGAEMVSDKLPGMPDRTVPPVLLGRILSGALVGAVLYKTGRGSLFTGAAVGGLGAVAGTFAALRLRKLASERTSLQEPWPGFVEDALTVATGKAVLSGYKPKR</sequence>
<keyword evidence="1" id="KW-0472">Membrane</keyword>
<proteinExistence type="predicted"/>
<accession>A0ABP8JLL7</accession>
<comment type="caution">
    <text evidence="2">The sequence shown here is derived from an EMBL/GenBank/DDBJ whole genome shotgun (WGS) entry which is preliminary data.</text>
</comment>
<dbReference type="Proteomes" id="UP001500454">
    <property type="component" value="Unassembled WGS sequence"/>
</dbReference>
<evidence type="ECO:0000313" key="3">
    <source>
        <dbReference type="Proteomes" id="UP001500454"/>
    </source>
</evidence>
<feature type="transmembrane region" description="Helical" evidence="1">
    <location>
        <begin position="86"/>
        <end position="105"/>
    </location>
</feature>
<name>A0ABP8JLL7_9BACT</name>